<proteinExistence type="predicted"/>
<sequence length="124" mass="13968">MLLRLETMVLMGSMQLPIAAIRRQIASAIDILVHLGRVRDGTRKVLEISEILGMDQEEIAMKPLFVFSETEGKGADVHGIWKKEGDLQFRKKLEEKGLVSESIETKDGQAVQDGTMETEDERKK</sequence>
<organism evidence="2 3">
    <name type="scientific">Eubacterium ramulus</name>
    <dbReference type="NCBI Taxonomy" id="39490"/>
    <lineage>
        <taxon>Bacteria</taxon>
        <taxon>Bacillati</taxon>
        <taxon>Bacillota</taxon>
        <taxon>Clostridia</taxon>
        <taxon>Eubacteriales</taxon>
        <taxon>Eubacteriaceae</taxon>
        <taxon>Eubacterium</taxon>
    </lineage>
</organism>
<dbReference type="Proteomes" id="UP000095492">
    <property type="component" value="Unassembled WGS sequence"/>
</dbReference>
<name>A0A173RP82_EUBRA</name>
<evidence type="ECO:0000256" key="1">
    <source>
        <dbReference type="SAM" id="MobiDB-lite"/>
    </source>
</evidence>
<dbReference type="Gene3D" id="3.40.50.300">
    <property type="entry name" value="P-loop containing nucleotide triphosphate hydrolases"/>
    <property type="match status" value="1"/>
</dbReference>
<dbReference type="EMBL" id="CYYA01000003">
    <property type="protein sequence ID" value="CUM79810.1"/>
    <property type="molecule type" value="Genomic_DNA"/>
</dbReference>
<dbReference type="AlphaFoldDB" id="A0A173RP82"/>
<feature type="region of interest" description="Disordered" evidence="1">
    <location>
        <begin position="100"/>
        <end position="124"/>
    </location>
</feature>
<protein>
    <submittedName>
        <fullName evidence="2">Flp pilus assembly protein, ATPase CpaF</fullName>
    </submittedName>
</protein>
<evidence type="ECO:0000313" key="2">
    <source>
        <dbReference type="EMBL" id="CUM79810.1"/>
    </source>
</evidence>
<evidence type="ECO:0000313" key="3">
    <source>
        <dbReference type="Proteomes" id="UP000095492"/>
    </source>
</evidence>
<gene>
    <name evidence="2" type="ORF">ERS852448_00516</name>
</gene>
<dbReference type="STRING" id="39490.ERS852448_00516"/>
<reference evidence="2 3" key="1">
    <citation type="submission" date="2015-09" db="EMBL/GenBank/DDBJ databases">
        <authorList>
            <consortium name="Pathogen Informatics"/>
        </authorList>
    </citation>
    <scope>NUCLEOTIDE SEQUENCE [LARGE SCALE GENOMIC DNA]</scope>
    <source>
        <strain evidence="2 3">2789STDY5608891</strain>
    </source>
</reference>
<accession>A0A173RP82</accession>
<dbReference type="InterPro" id="IPR027417">
    <property type="entry name" value="P-loop_NTPase"/>
</dbReference>